<reference evidence="2 3" key="1">
    <citation type="submission" date="2019-06" db="EMBL/GenBank/DDBJ databases">
        <title>Sequencing the genomes of 1000 actinobacteria strains.</title>
        <authorList>
            <person name="Klenk H.-P."/>
        </authorList>
    </citation>
    <scope>NUCLEOTIDE SEQUENCE [LARGE SCALE GENOMIC DNA]</scope>
    <source>
        <strain evidence="2 3">DSM 24683</strain>
    </source>
</reference>
<accession>A0A561BV42</accession>
<feature type="compositionally biased region" description="Low complexity" evidence="1">
    <location>
        <begin position="49"/>
        <end position="66"/>
    </location>
</feature>
<gene>
    <name evidence="2" type="ORF">FB561_3879</name>
</gene>
<evidence type="ECO:0000313" key="2">
    <source>
        <dbReference type="EMBL" id="TWD82739.1"/>
    </source>
</evidence>
<organism evidence="2 3">
    <name type="scientific">Kribbella amoyensis</name>
    <dbReference type="NCBI Taxonomy" id="996641"/>
    <lineage>
        <taxon>Bacteria</taxon>
        <taxon>Bacillati</taxon>
        <taxon>Actinomycetota</taxon>
        <taxon>Actinomycetes</taxon>
        <taxon>Propionibacteriales</taxon>
        <taxon>Kribbellaceae</taxon>
        <taxon>Kribbella</taxon>
    </lineage>
</organism>
<comment type="caution">
    <text evidence="2">The sequence shown here is derived from an EMBL/GenBank/DDBJ whole genome shotgun (WGS) entry which is preliminary data.</text>
</comment>
<sequence length="66" mass="7627">MSDKNEGLSLGYRIRWRLTWLLLHVAGPASLSDAQDPRRRMERERAARVARNQQARAVREQAPTGR</sequence>
<feature type="region of interest" description="Disordered" evidence="1">
    <location>
        <begin position="31"/>
        <end position="66"/>
    </location>
</feature>
<evidence type="ECO:0000313" key="3">
    <source>
        <dbReference type="Proteomes" id="UP000318380"/>
    </source>
</evidence>
<name>A0A561BV42_9ACTN</name>
<keyword evidence="3" id="KW-1185">Reference proteome</keyword>
<dbReference type="AlphaFoldDB" id="A0A561BV42"/>
<dbReference type="RefSeq" id="WP_145808544.1">
    <property type="nucleotide sequence ID" value="NZ_VIVK01000001.1"/>
</dbReference>
<proteinExistence type="predicted"/>
<dbReference type="OrthoDB" id="3831159at2"/>
<feature type="compositionally biased region" description="Basic and acidic residues" evidence="1">
    <location>
        <begin position="35"/>
        <end position="47"/>
    </location>
</feature>
<dbReference type="EMBL" id="VIVK01000001">
    <property type="protein sequence ID" value="TWD82739.1"/>
    <property type="molecule type" value="Genomic_DNA"/>
</dbReference>
<dbReference type="Proteomes" id="UP000318380">
    <property type="component" value="Unassembled WGS sequence"/>
</dbReference>
<evidence type="ECO:0000256" key="1">
    <source>
        <dbReference type="SAM" id="MobiDB-lite"/>
    </source>
</evidence>
<protein>
    <submittedName>
        <fullName evidence="2">Uncharacterized protein</fullName>
    </submittedName>
</protein>